<dbReference type="EMBL" id="KL363415">
    <property type="protein sequence ID" value="KFD45862.1"/>
    <property type="molecule type" value="Genomic_DNA"/>
</dbReference>
<organism evidence="1 2">
    <name type="scientific">Trichuris suis</name>
    <name type="common">pig whipworm</name>
    <dbReference type="NCBI Taxonomy" id="68888"/>
    <lineage>
        <taxon>Eukaryota</taxon>
        <taxon>Metazoa</taxon>
        <taxon>Ecdysozoa</taxon>
        <taxon>Nematoda</taxon>
        <taxon>Enoplea</taxon>
        <taxon>Dorylaimia</taxon>
        <taxon>Trichinellida</taxon>
        <taxon>Trichuridae</taxon>
        <taxon>Trichuris</taxon>
    </lineage>
</organism>
<dbReference type="AlphaFoldDB" id="A0A085LLL6"/>
<dbReference type="Proteomes" id="UP000030764">
    <property type="component" value="Unassembled WGS sequence"/>
</dbReference>
<reference evidence="1 2" key="1">
    <citation type="journal article" date="2014" name="Nat. Genet.">
        <title>Genome and transcriptome of the porcine whipworm Trichuris suis.</title>
        <authorList>
            <person name="Jex A.R."/>
            <person name="Nejsum P."/>
            <person name="Schwarz E.M."/>
            <person name="Hu L."/>
            <person name="Young N.D."/>
            <person name="Hall R.S."/>
            <person name="Korhonen P.K."/>
            <person name="Liao S."/>
            <person name="Thamsborg S."/>
            <person name="Xia J."/>
            <person name="Xu P."/>
            <person name="Wang S."/>
            <person name="Scheerlinck J.P."/>
            <person name="Hofmann A."/>
            <person name="Sternberg P.W."/>
            <person name="Wang J."/>
            <person name="Gasser R.B."/>
        </authorList>
    </citation>
    <scope>NUCLEOTIDE SEQUENCE [LARGE SCALE GENOMIC DNA]</scope>
    <source>
        <strain evidence="1">DCEP-RM93M</strain>
    </source>
</reference>
<keyword evidence="2" id="KW-1185">Reference proteome</keyword>
<evidence type="ECO:0000313" key="2">
    <source>
        <dbReference type="Proteomes" id="UP000030764"/>
    </source>
</evidence>
<gene>
    <name evidence="1" type="ORF">M513_13252</name>
</gene>
<proteinExistence type="predicted"/>
<sequence>MRQRDRFLPCGNVICVKVNCTHKNEIIVTYCHCAIWHALDNACRIRALVMKLENHIYSKTSVSAGDTFQG</sequence>
<protein>
    <submittedName>
        <fullName evidence="1">Uncharacterized protein</fullName>
    </submittedName>
</protein>
<accession>A0A085LLL6</accession>
<evidence type="ECO:0000313" key="1">
    <source>
        <dbReference type="EMBL" id="KFD45862.1"/>
    </source>
</evidence>
<name>A0A085LLL6_9BILA</name>